<dbReference type="PROSITE" id="PS00028">
    <property type="entry name" value="ZINC_FINGER_C2H2_1"/>
    <property type="match status" value="4"/>
</dbReference>
<reference evidence="11" key="2">
    <citation type="journal article" date="2023" name="Science">
        <title>Genomic signatures of disease resistance in endangered staghorn corals.</title>
        <authorList>
            <person name="Vollmer S.V."/>
            <person name="Selwyn J.D."/>
            <person name="Despard B.A."/>
            <person name="Roesel C.L."/>
        </authorList>
    </citation>
    <scope>NUCLEOTIDE SEQUENCE</scope>
    <source>
        <strain evidence="11">K2</strain>
    </source>
</reference>
<proteinExistence type="predicted"/>
<feature type="transmembrane region" description="Helical" evidence="9">
    <location>
        <begin position="131"/>
        <end position="148"/>
    </location>
</feature>
<keyword evidence="9" id="KW-0472">Membrane</keyword>
<keyword evidence="3" id="KW-0677">Repeat</keyword>
<gene>
    <name evidence="11" type="ORF">P5673_001180</name>
</gene>
<dbReference type="Gene3D" id="3.30.160.60">
    <property type="entry name" value="Classic Zinc Finger"/>
    <property type="match status" value="5"/>
</dbReference>
<keyword evidence="9" id="KW-1133">Transmembrane helix</keyword>
<feature type="compositionally biased region" description="Polar residues" evidence="8">
    <location>
        <begin position="329"/>
        <end position="346"/>
    </location>
</feature>
<dbReference type="PROSITE" id="PS50157">
    <property type="entry name" value="ZINC_FINGER_C2H2_2"/>
    <property type="match status" value="5"/>
</dbReference>
<dbReference type="GO" id="GO:0005634">
    <property type="term" value="C:nucleus"/>
    <property type="evidence" value="ECO:0007669"/>
    <property type="project" value="UniProtKB-SubCell"/>
</dbReference>
<dbReference type="GO" id="GO:0045893">
    <property type="term" value="P:positive regulation of DNA-templated transcription"/>
    <property type="evidence" value="ECO:0007669"/>
    <property type="project" value="UniProtKB-ARBA"/>
</dbReference>
<evidence type="ECO:0000256" key="6">
    <source>
        <dbReference type="ARBA" id="ARBA00023242"/>
    </source>
</evidence>
<reference evidence="11" key="1">
    <citation type="journal article" date="2023" name="G3 (Bethesda)">
        <title>Whole genome assembly and annotation of the endangered Caribbean coral Acropora cervicornis.</title>
        <authorList>
            <person name="Selwyn J.D."/>
            <person name="Vollmer S.V."/>
        </authorList>
    </citation>
    <scope>NUCLEOTIDE SEQUENCE</scope>
    <source>
        <strain evidence="11">K2</strain>
    </source>
</reference>
<dbReference type="FunFam" id="3.30.160.60:FF:001732">
    <property type="entry name" value="Zgc:162936"/>
    <property type="match status" value="1"/>
</dbReference>
<evidence type="ECO:0000313" key="11">
    <source>
        <dbReference type="EMBL" id="KAK2573520.1"/>
    </source>
</evidence>
<name>A0AAD9R611_ACRCE</name>
<dbReference type="PANTHER" id="PTHR20948">
    <property type="entry name" value="TRANSMEMBRANE PROTEIN 164"/>
    <property type="match status" value="1"/>
</dbReference>
<feature type="domain" description="C2H2-type" evidence="10">
    <location>
        <begin position="758"/>
        <end position="786"/>
    </location>
</feature>
<feature type="domain" description="C2H2-type" evidence="10">
    <location>
        <begin position="659"/>
        <end position="691"/>
    </location>
</feature>
<accession>A0AAD9R611</accession>
<evidence type="ECO:0000256" key="1">
    <source>
        <dbReference type="ARBA" id="ARBA00004123"/>
    </source>
</evidence>
<keyword evidence="4 7" id="KW-0863">Zinc-finger</keyword>
<evidence type="ECO:0000256" key="4">
    <source>
        <dbReference type="ARBA" id="ARBA00022771"/>
    </source>
</evidence>
<feature type="compositionally biased region" description="Basic and acidic residues" evidence="8">
    <location>
        <begin position="317"/>
        <end position="326"/>
    </location>
</feature>
<dbReference type="SMART" id="SM00355">
    <property type="entry name" value="ZnF_C2H2"/>
    <property type="match status" value="6"/>
</dbReference>
<organism evidence="11 12">
    <name type="scientific">Acropora cervicornis</name>
    <name type="common">Staghorn coral</name>
    <dbReference type="NCBI Taxonomy" id="6130"/>
    <lineage>
        <taxon>Eukaryota</taxon>
        <taxon>Metazoa</taxon>
        <taxon>Cnidaria</taxon>
        <taxon>Anthozoa</taxon>
        <taxon>Hexacorallia</taxon>
        <taxon>Scleractinia</taxon>
        <taxon>Astrocoeniina</taxon>
        <taxon>Acroporidae</taxon>
        <taxon>Acropora</taxon>
    </lineage>
</organism>
<keyword evidence="12" id="KW-1185">Reference proteome</keyword>
<dbReference type="GO" id="GO:0008270">
    <property type="term" value="F:zinc ion binding"/>
    <property type="evidence" value="ECO:0007669"/>
    <property type="project" value="UniProtKB-KW"/>
</dbReference>
<comment type="caution">
    <text evidence="11">The sequence shown here is derived from an EMBL/GenBank/DDBJ whole genome shotgun (WGS) entry which is preliminary data.</text>
</comment>
<feature type="domain" description="C2H2-type" evidence="10">
    <location>
        <begin position="599"/>
        <end position="626"/>
    </location>
</feature>
<dbReference type="GO" id="GO:0005694">
    <property type="term" value="C:chromosome"/>
    <property type="evidence" value="ECO:0007669"/>
    <property type="project" value="UniProtKB-ARBA"/>
</dbReference>
<dbReference type="Pfam" id="PF14808">
    <property type="entry name" value="TMEM164"/>
    <property type="match status" value="1"/>
</dbReference>
<evidence type="ECO:0000256" key="3">
    <source>
        <dbReference type="ARBA" id="ARBA00022737"/>
    </source>
</evidence>
<keyword evidence="5" id="KW-0862">Zinc</keyword>
<sequence>MLNITHIVEILYGGVDFTLPGNGGKECVEYLTLKQRIIETVAYELFTIFVFYKILGKVSMPKELPVSREGSGAGKRFLLVLLCLVFGIEIGFKFATKQVIFLLNPCHVVTAIQIYLLAVPPSKKVLCVFRVHNYLLFGALQAVLFPVVNTRLVNNLTAIYWLDQNVICYVIHSGSVSNSQLLDTAFTHSIGGSIFSCLVSRTVCFRASLGLHLANFDIYLIFFLYAILQVNLNNMVCPAVSDPFSGPYYRIIGCCHQPLLIFLYGKIFCVLGHKFVEEGGDLASFAAIAESTIASKEEEDGQSSKEEEGATNESSIDDTKNEKNAEEASCNTEAISETDGTSVQLTSEQERTYANLQPIFLAMEMGQDAVQVNQTEEQQHQEGTTEEMEQRQTAFIATTSEFTNTTQAASMLLSNVTTTGAEPPASLASILQDVVSGMQSSSGSVPAAIITDPSSSSGSFLIVNQNGVPIVRPVLVSNLPGGGVGASGAVSVSAETLQVLTAGLQAVDDGTAGSAQETVAVDVGASTEGTSAGGELSVEATVDIGGDTVTLVGGTQAVTQAVGDATTGLEGAHEETAAMQKPIATRTPTGKRKLSDGPRVCEQCNKSFKYPSDLKKHLQIHTGKYSGNIKKFKCDDCGRFFRRLHQLNVHQRIHSGEKPYCDECGSLFGRLSHLKKHIRKVCGDNKNKEKPIAQCRFCDVTFPTKGDLRKHLLNCEKKEAKVKAKEVTLHICETCNKEFASPYNLRRHQLTHTDEKPYQCDVCNRQFKEKSSLTKHIKRKHTGVDQGSQTDETGEQEDGYVNVDVIAESAAASGVTMETEETVEAGIAGESVEEASTVDASSLMSEGQGNAEQVTEVVQASGEVEMATVELSLANAAAAAAASSHSHDASALQAAVEALVSASQHQMPEAQEAMEEEEDSSSGKEIFDGVTSQDAEGAAALMAVYVPEVKQTEVNLQVEYVQTTEEDQEMVDEEEN</sequence>
<evidence type="ECO:0000313" key="12">
    <source>
        <dbReference type="Proteomes" id="UP001249851"/>
    </source>
</evidence>
<evidence type="ECO:0000256" key="9">
    <source>
        <dbReference type="SAM" id="Phobius"/>
    </source>
</evidence>
<feature type="domain" description="C2H2-type" evidence="10">
    <location>
        <begin position="632"/>
        <end position="659"/>
    </location>
</feature>
<feature type="transmembrane region" description="Helical" evidence="9">
    <location>
        <begin position="76"/>
        <end position="94"/>
    </location>
</feature>
<comment type="subcellular location">
    <subcellularLocation>
        <location evidence="1">Nucleus</location>
    </subcellularLocation>
</comment>
<dbReference type="Proteomes" id="UP001249851">
    <property type="component" value="Unassembled WGS sequence"/>
</dbReference>
<feature type="region of interest" description="Disordered" evidence="8">
    <location>
        <begin position="294"/>
        <end position="346"/>
    </location>
</feature>
<keyword evidence="9 11" id="KW-0812">Transmembrane</keyword>
<feature type="transmembrane region" description="Helical" evidence="9">
    <location>
        <begin position="100"/>
        <end position="119"/>
    </location>
</feature>
<evidence type="ECO:0000259" key="10">
    <source>
        <dbReference type="PROSITE" id="PS50157"/>
    </source>
</evidence>
<dbReference type="FunFam" id="3.30.160.60:FF:000145">
    <property type="entry name" value="Zinc finger protein 574"/>
    <property type="match status" value="1"/>
</dbReference>
<evidence type="ECO:0000256" key="2">
    <source>
        <dbReference type="ARBA" id="ARBA00022723"/>
    </source>
</evidence>
<dbReference type="InterPro" id="IPR013087">
    <property type="entry name" value="Znf_C2H2_type"/>
</dbReference>
<keyword evidence="6" id="KW-0539">Nucleus</keyword>
<dbReference type="SUPFAM" id="SSF57667">
    <property type="entry name" value="beta-beta-alpha zinc fingers"/>
    <property type="match status" value="3"/>
</dbReference>
<dbReference type="InterPro" id="IPR036236">
    <property type="entry name" value="Znf_C2H2_sf"/>
</dbReference>
<evidence type="ECO:0000256" key="5">
    <source>
        <dbReference type="ARBA" id="ARBA00022833"/>
    </source>
</evidence>
<protein>
    <submittedName>
        <fullName evidence="11">Transmembrane protein 164</fullName>
    </submittedName>
</protein>
<feature type="region of interest" description="Disordered" evidence="8">
    <location>
        <begin position="774"/>
        <end position="798"/>
    </location>
</feature>
<dbReference type="Pfam" id="PF00096">
    <property type="entry name" value="zf-C2H2"/>
    <property type="match status" value="4"/>
</dbReference>
<dbReference type="AlphaFoldDB" id="A0AAD9R611"/>
<feature type="domain" description="C2H2-type" evidence="10">
    <location>
        <begin position="730"/>
        <end position="757"/>
    </location>
</feature>
<evidence type="ECO:0000256" key="7">
    <source>
        <dbReference type="PROSITE-ProRule" id="PRU00042"/>
    </source>
</evidence>
<dbReference type="GO" id="GO:0043565">
    <property type="term" value="F:sequence-specific DNA binding"/>
    <property type="evidence" value="ECO:0007669"/>
    <property type="project" value="UniProtKB-ARBA"/>
</dbReference>
<dbReference type="FunFam" id="3.30.160.60:FF:000478">
    <property type="entry name" value="Zinc finger protein 133"/>
    <property type="match status" value="1"/>
</dbReference>
<keyword evidence="2" id="KW-0479">Metal-binding</keyword>
<dbReference type="PANTHER" id="PTHR20948:SF2">
    <property type="entry name" value="TRANSMEMBRANE PROTEIN 164"/>
    <property type="match status" value="1"/>
</dbReference>
<evidence type="ECO:0000256" key="8">
    <source>
        <dbReference type="SAM" id="MobiDB-lite"/>
    </source>
</evidence>
<dbReference type="InterPro" id="IPR026508">
    <property type="entry name" value="TMEM164"/>
</dbReference>
<dbReference type="EMBL" id="JARQWQ010000002">
    <property type="protein sequence ID" value="KAK2573520.1"/>
    <property type="molecule type" value="Genomic_DNA"/>
</dbReference>